<dbReference type="RefSeq" id="WP_160907126.1">
    <property type="nucleotide sequence ID" value="NZ_WVHS01000003.1"/>
</dbReference>
<organism evidence="1 2">
    <name type="scientific">Hufsiella ginkgonis</name>
    <dbReference type="NCBI Taxonomy" id="2695274"/>
    <lineage>
        <taxon>Bacteria</taxon>
        <taxon>Pseudomonadati</taxon>
        <taxon>Bacteroidota</taxon>
        <taxon>Sphingobacteriia</taxon>
        <taxon>Sphingobacteriales</taxon>
        <taxon>Sphingobacteriaceae</taxon>
        <taxon>Hufsiella</taxon>
    </lineage>
</organism>
<keyword evidence="2" id="KW-1185">Reference proteome</keyword>
<dbReference type="InterPro" id="IPR002763">
    <property type="entry name" value="DUF72"/>
</dbReference>
<dbReference type="InterPro" id="IPR036520">
    <property type="entry name" value="UPF0759_sf"/>
</dbReference>
<dbReference type="Proteomes" id="UP000451233">
    <property type="component" value="Unassembled WGS sequence"/>
</dbReference>
<dbReference type="AlphaFoldDB" id="A0A7K1XYN4"/>
<protein>
    <submittedName>
        <fullName evidence="1">DUF72 domain-containing protein</fullName>
    </submittedName>
</protein>
<dbReference type="EMBL" id="WVHS01000003">
    <property type="protein sequence ID" value="MXV16105.1"/>
    <property type="molecule type" value="Genomic_DNA"/>
</dbReference>
<evidence type="ECO:0000313" key="1">
    <source>
        <dbReference type="EMBL" id="MXV16105.1"/>
    </source>
</evidence>
<sequence>MDNDQEVNYYSGTSGLVLPVPNKLSYPPEFRDKTRLTYYASLFNSIEINSSFYKVPMGSTMRKWATEVPAGFRFSFKLWREITHQKELVYDPDEVARFMSVINNVGEKKGSLLVQFPPSITSYYARQVGNLVRLIRAADPGNEWQTALEFRSRSWYQPETYDLLDEYGMGLVLHDMPASGTSFQELHAPFTYLRFHGLAGDYRGGYPDDMLYEYAQYIRDWLAAGRTVYTYFNNTVGDAVKDLAKLNSYVTAG</sequence>
<accession>A0A7K1XYN4</accession>
<dbReference type="Pfam" id="PF01904">
    <property type="entry name" value="DUF72"/>
    <property type="match status" value="1"/>
</dbReference>
<dbReference type="PANTHER" id="PTHR30348">
    <property type="entry name" value="UNCHARACTERIZED PROTEIN YECE"/>
    <property type="match status" value="1"/>
</dbReference>
<reference evidence="1 2" key="1">
    <citation type="submission" date="2019-11" db="EMBL/GenBank/DDBJ databases">
        <title>Pedobacter sp. HMF7056 Genome sequencing and assembly.</title>
        <authorList>
            <person name="Kang H."/>
            <person name="Kim H."/>
            <person name="Joh K."/>
        </authorList>
    </citation>
    <scope>NUCLEOTIDE SEQUENCE [LARGE SCALE GENOMIC DNA]</scope>
    <source>
        <strain evidence="1 2">HMF7056</strain>
    </source>
</reference>
<evidence type="ECO:0000313" key="2">
    <source>
        <dbReference type="Proteomes" id="UP000451233"/>
    </source>
</evidence>
<comment type="caution">
    <text evidence="1">The sequence shown here is derived from an EMBL/GenBank/DDBJ whole genome shotgun (WGS) entry which is preliminary data.</text>
</comment>
<gene>
    <name evidence="1" type="ORF">GS398_12390</name>
</gene>
<dbReference type="PANTHER" id="PTHR30348:SF14">
    <property type="entry name" value="BLR8050 PROTEIN"/>
    <property type="match status" value="1"/>
</dbReference>
<proteinExistence type="predicted"/>
<dbReference type="SUPFAM" id="SSF117396">
    <property type="entry name" value="TM1631-like"/>
    <property type="match status" value="1"/>
</dbReference>
<dbReference type="Gene3D" id="3.20.20.410">
    <property type="entry name" value="Protein of unknown function UPF0759"/>
    <property type="match status" value="1"/>
</dbReference>
<name>A0A7K1XYN4_9SPHI</name>